<keyword evidence="12" id="KW-1185">Reference proteome</keyword>
<feature type="transmembrane region" description="Helical" evidence="10">
    <location>
        <begin position="76"/>
        <end position="96"/>
    </location>
</feature>
<feature type="transmembrane region" description="Helical" evidence="10">
    <location>
        <begin position="140"/>
        <end position="159"/>
    </location>
</feature>
<dbReference type="Gene3D" id="1.20.120.1630">
    <property type="match status" value="1"/>
</dbReference>
<evidence type="ECO:0000256" key="6">
    <source>
        <dbReference type="ARBA" id="ARBA00022691"/>
    </source>
</evidence>
<dbReference type="Pfam" id="PF04140">
    <property type="entry name" value="ICMT"/>
    <property type="match status" value="1"/>
</dbReference>
<keyword evidence="6 10" id="KW-0949">S-adenosyl-L-methionine</keyword>
<dbReference type="GO" id="GO:0005789">
    <property type="term" value="C:endoplasmic reticulum membrane"/>
    <property type="evidence" value="ECO:0007669"/>
    <property type="project" value="UniProtKB-SubCell"/>
</dbReference>
<keyword evidence="9 10" id="KW-0472">Membrane</keyword>
<feature type="transmembrane region" description="Helical" evidence="10">
    <location>
        <begin position="171"/>
        <end position="190"/>
    </location>
</feature>
<evidence type="ECO:0000256" key="10">
    <source>
        <dbReference type="RuleBase" id="RU362022"/>
    </source>
</evidence>
<dbReference type="OrthoDB" id="422086at2759"/>
<evidence type="ECO:0000256" key="3">
    <source>
        <dbReference type="ARBA" id="ARBA00012151"/>
    </source>
</evidence>
<dbReference type="GO" id="GO:0004671">
    <property type="term" value="F:protein C-terminal S-isoprenylcysteine carboxyl O-methyltransferase activity"/>
    <property type="evidence" value="ECO:0007669"/>
    <property type="project" value="UniProtKB-EC"/>
</dbReference>
<keyword evidence="5" id="KW-0808">Transferase</keyword>
<dbReference type="STRING" id="5098.A0A507QRI6"/>
<dbReference type="PANTHER" id="PTHR12714">
    <property type="entry name" value="PROTEIN-S ISOPRENYLCYSTEINE O-METHYLTRANSFERASE"/>
    <property type="match status" value="1"/>
</dbReference>
<dbReference type="AlphaFoldDB" id="A0A507QRI6"/>
<comment type="caution">
    <text evidence="11">The sequence shown here is derived from an EMBL/GenBank/DDBJ whole genome shotgun (WGS) entry which is preliminary data.</text>
</comment>
<dbReference type="Proteomes" id="UP000319663">
    <property type="component" value="Unassembled WGS sequence"/>
</dbReference>
<evidence type="ECO:0000313" key="11">
    <source>
        <dbReference type="EMBL" id="TQB71238.1"/>
    </source>
</evidence>
<accession>A0A507QRI6</accession>
<keyword evidence="10" id="KW-0256">Endoplasmic reticulum</keyword>
<comment type="subcellular location">
    <subcellularLocation>
        <location evidence="10">Endoplasmic reticulum membrane</location>
        <topology evidence="10">Multi-pass membrane protein</topology>
    </subcellularLocation>
    <subcellularLocation>
        <location evidence="1">Membrane</location>
        <topology evidence="1">Multi-pass membrane protein</topology>
    </subcellularLocation>
</comment>
<evidence type="ECO:0000256" key="5">
    <source>
        <dbReference type="ARBA" id="ARBA00022679"/>
    </source>
</evidence>
<dbReference type="GO" id="GO:0032259">
    <property type="term" value="P:methylation"/>
    <property type="evidence" value="ECO:0007669"/>
    <property type="project" value="UniProtKB-KW"/>
</dbReference>
<dbReference type="EC" id="2.1.1.100" evidence="3 10"/>
<name>A0A507QRI6_MONPU</name>
<dbReference type="PROSITE" id="PS51564">
    <property type="entry name" value="SAM_ICMT"/>
    <property type="match status" value="1"/>
</dbReference>
<keyword evidence="7 10" id="KW-0812">Transmembrane</keyword>
<protein>
    <recommendedName>
        <fullName evidence="3 10">Protein-S-isoprenylcysteine O-methyltransferase</fullName>
        <ecNumber evidence="3 10">2.1.1.100</ecNumber>
    </recommendedName>
</protein>
<dbReference type="InterPro" id="IPR025770">
    <property type="entry name" value="PPMT_MeTrfase"/>
</dbReference>
<organism evidence="11 12">
    <name type="scientific">Monascus purpureus</name>
    <name type="common">Red mold</name>
    <name type="synonym">Monascus anka</name>
    <dbReference type="NCBI Taxonomy" id="5098"/>
    <lineage>
        <taxon>Eukaryota</taxon>
        <taxon>Fungi</taxon>
        <taxon>Dikarya</taxon>
        <taxon>Ascomycota</taxon>
        <taxon>Pezizomycotina</taxon>
        <taxon>Eurotiomycetes</taxon>
        <taxon>Eurotiomycetidae</taxon>
        <taxon>Eurotiales</taxon>
        <taxon>Aspergillaceae</taxon>
        <taxon>Monascus</taxon>
    </lineage>
</organism>
<keyword evidence="4 10" id="KW-0489">Methyltransferase</keyword>
<dbReference type="PANTHER" id="PTHR12714:SF9">
    <property type="entry name" value="PROTEIN-S-ISOPRENYLCYSTEINE O-METHYLTRANSFERASE"/>
    <property type="match status" value="1"/>
</dbReference>
<keyword evidence="8 10" id="KW-1133">Transmembrane helix</keyword>
<evidence type="ECO:0000256" key="4">
    <source>
        <dbReference type="ARBA" id="ARBA00022603"/>
    </source>
</evidence>
<comment type="catalytic activity">
    <reaction evidence="10">
        <text>[protein]-C-terminal S-[(2E,6E)-farnesyl]-L-cysteine + S-adenosyl-L-methionine = [protein]-C-terminal S-[(2E,6E)-farnesyl]-L-cysteine methyl ester + S-adenosyl-L-homocysteine</text>
        <dbReference type="Rhea" id="RHEA:21672"/>
        <dbReference type="Rhea" id="RHEA-COMP:12125"/>
        <dbReference type="Rhea" id="RHEA-COMP:12126"/>
        <dbReference type="ChEBI" id="CHEBI:57856"/>
        <dbReference type="ChEBI" id="CHEBI:59789"/>
        <dbReference type="ChEBI" id="CHEBI:90510"/>
        <dbReference type="ChEBI" id="CHEBI:90511"/>
        <dbReference type="EC" id="2.1.1.100"/>
    </reaction>
</comment>
<comment type="similarity">
    <text evidence="2 10">Belongs to the class VI-like SAM-binding methyltransferase superfamily. Isoprenylcysteine carboxyl methyltransferase family.</text>
</comment>
<evidence type="ECO:0000256" key="7">
    <source>
        <dbReference type="ARBA" id="ARBA00022692"/>
    </source>
</evidence>
<evidence type="ECO:0000256" key="8">
    <source>
        <dbReference type="ARBA" id="ARBA00022989"/>
    </source>
</evidence>
<proteinExistence type="inferred from homology"/>
<evidence type="ECO:0000256" key="1">
    <source>
        <dbReference type="ARBA" id="ARBA00004141"/>
    </source>
</evidence>
<sequence length="270" mass="29959">MTSSAMSTGSQLNQADDPYISWPLQRPTTDHGEPGWYPPKPVGNSTATTRSNLLPTVDPSNYPGGKKSLSGISIRAFLLGTTLGVSVCLVFFTSFYTPLWRVPFFLAALCLFHFLEFYVTARYNTVHASVSAYLLTSNGWPYNVANISALVECILAHLLHPQSYLPWTWTAPVPGVNLLVVFGLLLVALGQTVRTLAMAQAGSNFNHTVQVERKEGHTLVSTGIYAIFRHPSYFGFFWWALGEEKFLVAFFGDEYVNYRKRTIVGIPGIH</sequence>
<evidence type="ECO:0000256" key="9">
    <source>
        <dbReference type="ARBA" id="ARBA00023136"/>
    </source>
</evidence>
<feature type="transmembrane region" description="Helical" evidence="10">
    <location>
        <begin position="102"/>
        <end position="119"/>
    </location>
</feature>
<evidence type="ECO:0000313" key="12">
    <source>
        <dbReference type="Proteomes" id="UP000319663"/>
    </source>
</evidence>
<reference evidence="11 12" key="1">
    <citation type="submission" date="2019-06" db="EMBL/GenBank/DDBJ databases">
        <title>Wine fermentation using esterase from Monascus purpureus.</title>
        <authorList>
            <person name="Geng C."/>
            <person name="Zhang Y."/>
        </authorList>
    </citation>
    <scope>NUCLEOTIDE SEQUENCE [LARGE SCALE GENOMIC DNA]</scope>
    <source>
        <strain evidence="11">HQ1</strain>
    </source>
</reference>
<dbReference type="EMBL" id="VIFY01000085">
    <property type="protein sequence ID" value="TQB71238.1"/>
    <property type="molecule type" value="Genomic_DNA"/>
</dbReference>
<gene>
    <name evidence="11" type="ORF">MPDQ_007710</name>
</gene>
<dbReference type="InterPro" id="IPR007269">
    <property type="entry name" value="ICMT_MeTrfase"/>
</dbReference>
<evidence type="ECO:0000256" key="2">
    <source>
        <dbReference type="ARBA" id="ARBA00009140"/>
    </source>
</evidence>